<feature type="transmembrane region" description="Helical" evidence="5">
    <location>
        <begin position="42"/>
        <end position="64"/>
    </location>
</feature>
<keyword evidence="2 7" id="KW-0645">Protease</keyword>
<evidence type="ECO:0000256" key="5">
    <source>
        <dbReference type="SAM" id="Phobius"/>
    </source>
</evidence>
<dbReference type="SUPFAM" id="SSF50494">
    <property type="entry name" value="Trypsin-like serine proteases"/>
    <property type="match status" value="1"/>
</dbReference>
<dbReference type="Gene3D" id="2.40.10.120">
    <property type="match status" value="1"/>
</dbReference>
<accession>A0A3E3K318</accession>
<evidence type="ECO:0000256" key="3">
    <source>
        <dbReference type="ARBA" id="ARBA00022801"/>
    </source>
</evidence>
<name>A0A3E3K318_9FIRM</name>
<dbReference type="PANTHER" id="PTHR22939:SF129">
    <property type="entry name" value="SERINE PROTEASE HTRA2, MITOCHONDRIAL"/>
    <property type="match status" value="1"/>
</dbReference>
<dbReference type="EMBL" id="QVLX01000003">
    <property type="protein sequence ID" value="RGE87859.1"/>
    <property type="molecule type" value="Genomic_DNA"/>
</dbReference>
<dbReference type="InterPro" id="IPR001940">
    <property type="entry name" value="Peptidase_S1C"/>
</dbReference>
<dbReference type="OrthoDB" id="1765023at2"/>
<dbReference type="SUPFAM" id="SSF50156">
    <property type="entry name" value="PDZ domain-like"/>
    <property type="match status" value="1"/>
</dbReference>
<dbReference type="GeneID" id="97191694"/>
<comment type="similarity">
    <text evidence="1">Belongs to the peptidase S1C family.</text>
</comment>
<dbReference type="InterPro" id="IPR036034">
    <property type="entry name" value="PDZ_sf"/>
</dbReference>
<evidence type="ECO:0000256" key="1">
    <source>
        <dbReference type="ARBA" id="ARBA00010541"/>
    </source>
</evidence>
<dbReference type="AlphaFoldDB" id="A0A3E3K318"/>
<dbReference type="SMART" id="SM00228">
    <property type="entry name" value="PDZ"/>
    <property type="match status" value="1"/>
</dbReference>
<evidence type="ECO:0000256" key="2">
    <source>
        <dbReference type="ARBA" id="ARBA00022670"/>
    </source>
</evidence>
<feature type="region of interest" description="Disordered" evidence="4">
    <location>
        <begin position="74"/>
        <end position="96"/>
    </location>
</feature>
<dbReference type="InterPro" id="IPR001478">
    <property type="entry name" value="PDZ"/>
</dbReference>
<proteinExistence type="inferred from homology"/>
<dbReference type="PANTHER" id="PTHR22939">
    <property type="entry name" value="SERINE PROTEASE FAMILY S1C HTRA-RELATED"/>
    <property type="match status" value="1"/>
</dbReference>
<comment type="caution">
    <text evidence="7">The sequence shown here is derived from an EMBL/GenBank/DDBJ whole genome shotgun (WGS) entry which is preliminary data.</text>
</comment>
<evidence type="ECO:0000313" key="7">
    <source>
        <dbReference type="EMBL" id="RGE87859.1"/>
    </source>
</evidence>
<keyword evidence="8" id="KW-1185">Reference proteome</keyword>
<dbReference type="RefSeq" id="WP_024731697.1">
    <property type="nucleotide sequence ID" value="NZ_CATZPC010000002.1"/>
</dbReference>
<dbReference type="Pfam" id="PF13180">
    <property type="entry name" value="PDZ_2"/>
    <property type="match status" value="1"/>
</dbReference>
<gene>
    <name evidence="7" type="ORF">DW016_07050</name>
</gene>
<dbReference type="GO" id="GO:0006508">
    <property type="term" value="P:proteolysis"/>
    <property type="evidence" value="ECO:0007669"/>
    <property type="project" value="UniProtKB-KW"/>
</dbReference>
<keyword evidence="3" id="KW-0378">Hydrolase</keyword>
<dbReference type="PRINTS" id="PR00834">
    <property type="entry name" value="PROTEASES2C"/>
</dbReference>
<protein>
    <submittedName>
        <fullName evidence="7">Serine protease</fullName>
    </submittedName>
</protein>
<dbReference type="Proteomes" id="UP000261080">
    <property type="component" value="Unassembled WGS sequence"/>
</dbReference>
<feature type="domain" description="PDZ" evidence="6">
    <location>
        <begin position="313"/>
        <end position="383"/>
    </location>
</feature>
<evidence type="ECO:0000313" key="8">
    <source>
        <dbReference type="Proteomes" id="UP000261080"/>
    </source>
</evidence>
<dbReference type="InterPro" id="IPR009003">
    <property type="entry name" value="Peptidase_S1_PA"/>
</dbReference>
<keyword evidence="5" id="KW-0472">Membrane</keyword>
<keyword evidence="5" id="KW-1133">Transmembrane helix</keyword>
<dbReference type="Gene3D" id="2.30.42.10">
    <property type="match status" value="1"/>
</dbReference>
<keyword evidence="5" id="KW-0812">Transmembrane</keyword>
<organism evidence="7 8">
    <name type="scientific">Sellimonas intestinalis</name>
    <dbReference type="NCBI Taxonomy" id="1653434"/>
    <lineage>
        <taxon>Bacteria</taxon>
        <taxon>Bacillati</taxon>
        <taxon>Bacillota</taxon>
        <taxon>Clostridia</taxon>
        <taxon>Lachnospirales</taxon>
        <taxon>Lachnospiraceae</taxon>
        <taxon>Sellimonas</taxon>
    </lineage>
</organism>
<sequence length="421" mass="45532">MSAQFQDDDEKKEEKESYSFLKETIKKPPIDKRVATIKILKVAGLGLIFGLMACVSFFAVKPWASEHIGNTKTNVTIPKDEQTEREDESQEKEEQTAAPVLTIENYGQMMDEMNQIAATVEKSIVSIEGKTEETFEDLSGETRQRRSGVIVADNGVELLILTNDCIYQKGTPVTAIFYDGNEVTASLKQQDQHLGIAVYAVEKSRLPQNTSLQAKSVTLGNSNLISTGDPVIAIGSPFGTKDGVGFGVISGTKEQRYLCDGQYQILQTDMVWTKGASGVLVSLSGEVIGLIDAGDESGYGVMSAFAVSELKEEIELLSNGVSAAYLGINGTEVSDAIADSQDMPKGIYVSSVMPDSPAMQAGIQSGDILTEIGDTKIYTLKGLKDELLDYRSGRQTVIQGKRRGSDGYVDVHFEVTLGSAE</sequence>
<reference evidence="7 8" key="1">
    <citation type="submission" date="2018-08" db="EMBL/GenBank/DDBJ databases">
        <title>A genome reference for cultivated species of the human gut microbiota.</title>
        <authorList>
            <person name="Zou Y."/>
            <person name="Xue W."/>
            <person name="Luo G."/>
        </authorList>
    </citation>
    <scope>NUCLEOTIDE SEQUENCE [LARGE SCALE GENOMIC DNA]</scope>
    <source>
        <strain evidence="7 8">AF37-2AT</strain>
    </source>
</reference>
<evidence type="ECO:0000256" key="4">
    <source>
        <dbReference type="SAM" id="MobiDB-lite"/>
    </source>
</evidence>
<evidence type="ECO:0000259" key="6">
    <source>
        <dbReference type="PROSITE" id="PS50106"/>
    </source>
</evidence>
<dbReference type="GO" id="GO:0004252">
    <property type="term" value="F:serine-type endopeptidase activity"/>
    <property type="evidence" value="ECO:0007669"/>
    <property type="project" value="InterPro"/>
</dbReference>
<dbReference type="PROSITE" id="PS50106">
    <property type="entry name" value="PDZ"/>
    <property type="match status" value="1"/>
</dbReference>
<dbReference type="Pfam" id="PF13365">
    <property type="entry name" value="Trypsin_2"/>
    <property type="match status" value="1"/>
</dbReference>